<dbReference type="Gene3D" id="3.40.50.1110">
    <property type="entry name" value="SGNH hydrolase"/>
    <property type="match status" value="1"/>
</dbReference>
<dbReference type="InterPro" id="IPR036514">
    <property type="entry name" value="SGNH_hydro_sf"/>
</dbReference>
<dbReference type="OrthoDB" id="89086at2759"/>
<dbReference type="Proteomes" id="UP000253153">
    <property type="component" value="Unassembled WGS sequence"/>
</dbReference>
<dbReference type="PANTHER" id="PTHR30383:SF5">
    <property type="entry name" value="SGNH HYDROLASE-TYPE ESTERASE DOMAIN-CONTAINING PROTEIN"/>
    <property type="match status" value="1"/>
</dbReference>
<accession>A0A366S7R6</accession>
<reference evidence="5 6" key="1">
    <citation type="submission" date="2018-06" db="EMBL/GenBank/DDBJ databases">
        <title>Fusarium incarnatum-equiseti species complex species 28.</title>
        <authorList>
            <person name="Gardiner D.M."/>
        </authorList>
    </citation>
    <scope>NUCLEOTIDE SEQUENCE [LARGE SCALE GENOMIC DNA]</scope>
    <source>
        <strain evidence="5 6">FIESC_28</strain>
    </source>
</reference>
<dbReference type="Pfam" id="PF05630">
    <property type="entry name" value="NPP1"/>
    <property type="match status" value="1"/>
</dbReference>
<dbReference type="AlphaFoldDB" id="A0A366S7R6"/>
<organism evidence="5 6">
    <name type="scientific">Fusarium coffeatum</name>
    <dbReference type="NCBI Taxonomy" id="231269"/>
    <lineage>
        <taxon>Eukaryota</taxon>
        <taxon>Fungi</taxon>
        <taxon>Dikarya</taxon>
        <taxon>Ascomycota</taxon>
        <taxon>Pezizomycotina</taxon>
        <taxon>Sordariomycetes</taxon>
        <taxon>Hypocreomycetidae</taxon>
        <taxon>Hypocreales</taxon>
        <taxon>Nectriaceae</taxon>
        <taxon>Fusarium</taxon>
        <taxon>Fusarium incarnatum-equiseti species complex</taxon>
    </lineage>
</organism>
<keyword evidence="6" id="KW-1185">Reference proteome</keyword>
<dbReference type="GO" id="GO:0004622">
    <property type="term" value="F:phosphatidylcholine lysophospholipase activity"/>
    <property type="evidence" value="ECO:0007669"/>
    <property type="project" value="TreeGrafter"/>
</dbReference>
<dbReference type="InterPro" id="IPR013517">
    <property type="entry name" value="FG-GAP"/>
</dbReference>
<evidence type="ECO:0000256" key="2">
    <source>
        <dbReference type="SAM" id="MobiDB-lite"/>
    </source>
</evidence>
<dbReference type="InterPro" id="IPR028994">
    <property type="entry name" value="Integrin_alpha_N"/>
</dbReference>
<dbReference type="InterPro" id="IPR008701">
    <property type="entry name" value="NPP1"/>
</dbReference>
<dbReference type="SUPFAM" id="SSF52266">
    <property type="entry name" value="SGNH hydrolase"/>
    <property type="match status" value="1"/>
</dbReference>
<dbReference type="CDD" id="cd01833">
    <property type="entry name" value="XynB_like"/>
    <property type="match status" value="1"/>
</dbReference>
<dbReference type="Pfam" id="PF13472">
    <property type="entry name" value="Lipase_GDSL_2"/>
    <property type="match status" value="1"/>
</dbReference>
<feature type="signal peptide" evidence="3">
    <location>
        <begin position="1"/>
        <end position="32"/>
    </location>
</feature>
<evidence type="ECO:0000256" key="1">
    <source>
        <dbReference type="ARBA" id="ARBA00022729"/>
    </source>
</evidence>
<feature type="region of interest" description="Disordered" evidence="2">
    <location>
        <begin position="260"/>
        <end position="299"/>
    </location>
</feature>
<dbReference type="PANTHER" id="PTHR30383">
    <property type="entry name" value="THIOESTERASE 1/PROTEASE 1/LYSOPHOSPHOLIPASE L1"/>
    <property type="match status" value="1"/>
</dbReference>
<proteinExistence type="predicted"/>
<feature type="chain" id="PRO_5016769225" description="SGNH hydrolase-type esterase domain-containing protein" evidence="3">
    <location>
        <begin position="33"/>
        <end position="813"/>
    </location>
</feature>
<dbReference type="RefSeq" id="XP_031019613.1">
    <property type="nucleotide sequence ID" value="XM_031156296.1"/>
</dbReference>
<name>A0A366S7R6_9HYPO</name>
<comment type="caution">
    <text evidence="5">The sequence shown here is derived from an EMBL/GenBank/DDBJ whole genome shotgun (WGS) entry which is preliminary data.</text>
</comment>
<evidence type="ECO:0000256" key="3">
    <source>
        <dbReference type="SAM" id="SignalP"/>
    </source>
</evidence>
<evidence type="ECO:0000313" key="6">
    <source>
        <dbReference type="Proteomes" id="UP000253153"/>
    </source>
</evidence>
<gene>
    <name evidence="5" type="ORF">FIESC28_02146</name>
</gene>
<protein>
    <recommendedName>
        <fullName evidence="4">SGNH hydrolase-type esterase domain-containing protein</fullName>
    </recommendedName>
</protein>
<feature type="domain" description="SGNH hydrolase-type esterase" evidence="4">
    <location>
        <begin position="301"/>
        <end position="476"/>
    </location>
</feature>
<keyword evidence="1 3" id="KW-0732">Signal</keyword>
<evidence type="ECO:0000313" key="5">
    <source>
        <dbReference type="EMBL" id="RBR25022.1"/>
    </source>
</evidence>
<sequence length="813" mass="87760">MPSFMPSRKAHGALAKASLWLLGTALFSPSNALTLRKRAPPTKLPEWATDNDRRHQPALDFDGNGCYNVPAIGCDKKLAEGLPRSDNYGLCRTDLDNSNVYSRQRCNSGWCAYMYDYYFEMDYASPGVGHTHDWEHIMVWVPTDKTKQKFVCASAHGSYDCRFADEVRWHNGDHPKIIYHKDSISTHAFRFANEADDKVENDKGTWQLADLNHDFGSASFGIGHNFASNLGKVVDKDCRELGGVTEICYDPIVDIEFDVNVDEGSPGKLPPNTGCNPPSDPEPEPEPEPEPKRPDLRVLPLGDSITNGFGSTSNAGYRGPFYSLATENADNVVDMIGSVRSGDAGDADHEGHNGAKIAEISNYAEPILPQRPNVVLLHAGTNDMGSDAGAAGAVNRLMSLVDMIISKCPDATVLVARITPSTNSGTQARINAFNDDIEDALKSRADDGKKVLVMYMDEAVSTTDLGDGLHPNDLGYIKMAAVWWDGVQQAFKKDWIKEPVAGQPPENGSGGVVCGKVPTWLPQGIIASGGGRGSAALDNHATGVFMADIDGDGRDDYLHVSENGEVYMHWNVGNAPDSGPNAGKVQWKPIGVIASGGGAKGYQVRFADIDGDGRAEFIWVKDSGSATVWWNKGFSSDGKVKVIWGPGAGEEIATGIGDGQGVRFADMNGDGKADFIHLADNGAATLYINQGRRASRGWGWWNWGQIASGVGTSRENIRFADLNGDGRADYIAVDNATGGLNAWYNRGPKSQNWATVAPLVWWNPGSVASGVKHLPNWSTSDMVTFGHLNGDSRAEYLYIGAKDSSVYAFLNGC</sequence>
<evidence type="ECO:0000259" key="4">
    <source>
        <dbReference type="Pfam" id="PF13472"/>
    </source>
</evidence>
<dbReference type="GeneID" id="41991592"/>
<dbReference type="EMBL" id="QKXC01000045">
    <property type="protein sequence ID" value="RBR25022.1"/>
    <property type="molecule type" value="Genomic_DNA"/>
</dbReference>
<dbReference type="Pfam" id="PF13517">
    <property type="entry name" value="FG-GAP_3"/>
    <property type="match status" value="1"/>
</dbReference>
<dbReference type="InterPro" id="IPR051532">
    <property type="entry name" value="Ester_Hydrolysis_Enzymes"/>
</dbReference>
<dbReference type="InterPro" id="IPR013830">
    <property type="entry name" value="SGNH_hydro"/>
</dbReference>
<dbReference type="SUPFAM" id="SSF69318">
    <property type="entry name" value="Integrin alpha N-terminal domain"/>
    <property type="match status" value="1"/>
</dbReference>